<comment type="caution">
    <text evidence="2">The sequence shown here is derived from an EMBL/GenBank/DDBJ whole genome shotgun (WGS) entry which is preliminary data.</text>
</comment>
<keyword evidence="3" id="KW-1185">Reference proteome</keyword>
<name>A0A136WD03_9FIRM</name>
<dbReference type="Proteomes" id="UP000070539">
    <property type="component" value="Unassembled WGS sequence"/>
</dbReference>
<feature type="region of interest" description="Disordered" evidence="1">
    <location>
        <begin position="1"/>
        <end position="20"/>
    </location>
</feature>
<sequence>MSTRANIIRDKGRPQKGSNAEEGKSLFFFSLVVRLRTVQLSLVPPMERYKLSFCNNIFYCMQNLEVGACRLFLFW</sequence>
<dbReference type="AlphaFoldDB" id="A0A136WD03"/>
<accession>A0A136WD03</accession>
<dbReference type="STRING" id="36847.CLNEO_23270"/>
<evidence type="ECO:0000313" key="3">
    <source>
        <dbReference type="Proteomes" id="UP000070539"/>
    </source>
</evidence>
<feature type="compositionally biased region" description="Basic and acidic residues" evidence="1">
    <location>
        <begin position="7"/>
        <end position="20"/>
    </location>
</feature>
<dbReference type="EMBL" id="LRVM01000008">
    <property type="protein sequence ID" value="KXL52393.1"/>
    <property type="molecule type" value="Genomic_DNA"/>
</dbReference>
<evidence type="ECO:0000313" key="2">
    <source>
        <dbReference type="EMBL" id="KXL52393.1"/>
    </source>
</evidence>
<evidence type="ECO:0000256" key="1">
    <source>
        <dbReference type="SAM" id="MobiDB-lite"/>
    </source>
</evidence>
<protein>
    <submittedName>
        <fullName evidence="2">Uncharacterized protein</fullName>
    </submittedName>
</protein>
<proteinExistence type="predicted"/>
<gene>
    <name evidence="2" type="ORF">CLNEO_23270</name>
</gene>
<reference evidence="2 3" key="1">
    <citation type="submission" date="2016-01" db="EMBL/GenBank/DDBJ databases">
        <title>Genome sequence of Clostridium neopropionicum X4, DSM-3847.</title>
        <authorList>
            <person name="Poehlein A."/>
            <person name="Beck M.H."/>
            <person name="Bengelsdorf F.R."/>
            <person name="Daniel R."/>
            <person name="Duerre P."/>
        </authorList>
    </citation>
    <scope>NUCLEOTIDE SEQUENCE [LARGE SCALE GENOMIC DNA]</scope>
    <source>
        <strain evidence="2 3">DSM-3847</strain>
    </source>
</reference>
<organism evidence="2 3">
    <name type="scientific">Anaerotignum neopropionicum</name>
    <dbReference type="NCBI Taxonomy" id="36847"/>
    <lineage>
        <taxon>Bacteria</taxon>
        <taxon>Bacillati</taxon>
        <taxon>Bacillota</taxon>
        <taxon>Clostridia</taxon>
        <taxon>Lachnospirales</taxon>
        <taxon>Anaerotignaceae</taxon>
        <taxon>Anaerotignum</taxon>
    </lineage>
</organism>